<protein>
    <recommendedName>
        <fullName evidence="5">DUF3040 domain-containing protein</fullName>
    </recommendedName>
</protein>
<evidence type="ECO:0000256" key="2">
    <source>
        <dbReference type="SAM" id="Phobius"/>
    </source>
</evidence>
<dbReference type="AlphaFoldDB" id="A0A1H1X7N4"/>
<feature type="transmembrane region" description="Helical" evidence="2">
    <location>
        <begin position="42"/>
        <end position="63"/>
    </location>
</feature>
<gene>
    <name evidence="3" type="ORF">SAMN04489717_4828</name>
</gene>
<feature type="compositionally biased region" description="Basic and acidic residues" evidence="1">
    <location>
        <begin position="143"/>
        <end position="156"/>
    </location>
</feature>
<dbReference type="InterPro" id="IPR021401">
    <property type="entry name" value="DUF3040"/>
</dbReference>
<keyword evidence="2" id="KW-1133">Transmembrane helix</keyword>
<dbReference type="EMBL" id="LT629732">
    <property type="protein sequence ID" value="SDT04609.1"/>
    <property type="molecule type" value="Genomic_DNA"/>
</dbReference>
<keyword evidence="2" id="KW-0812">Transmembrane</keyword>
<evidence type="ECO:0000313" key="3">
    <source>
        <dbReference type="EMBL" id="SDT04609.1"/>
    </source>
</evidence>
<feature type="transmembrane region" description="Helical" evidence="2">
    <location>
        <begin position="69"/>
        <end position="91"/>
    </location>
</feature>
<reference evidence="3 4" key="1">
    <citation type="submission" date="2016-10" db="EMBL/GenBank/DDBJ databases">
        <authorList>
            <person name="de Groot N.N."/>
        </authorList>
    </citation>
    <scope>NUCLEOTIDE SEQUENCE [LARGE SCALE GENOMIC DNA]</scope>
    <source>
        <strain evidence="3 4">DSM 22024</strain>
    </source>
</reference>
<name>A0A1H1X7N4_9ACTN</name>
<dbReference type="RefSeq" id="WP_092655855.1">
    <property type="nucleotide sequence ID" value="NZ_LT629732.1"/>
</dbReference>
<proteinExistence type="predicted"/>
<feature type="region of interest" description="Disordered" evidence="1">
    <location>
        <begin position="101"/>
        <end position="156"/>
    </location>
</feature>
<evidence type="ECO:0000313" key="4">
    <source>
        <dbReference type="Proteomes" id="UP000198983"/>
    </source>
</evidence>
<organism evidence="3 4">
    <name type="scientific">Actinopolymorpha singaporensis</name>
    <dbReference type="NCBI Taxonomy" id="117157"/>
    <lineage>
        <taxon>Bacteria</taxon>
        <taxon>Bacillati</taxon>
        <taxon>Actinomycetota</taxon>
        <taxon>Actinomycetes</taxon>
        <taxon>Propionibacteriales</taxon>
        <taxon>Actinopolymorphaceae</taxon>
        <taxon>Actinopolymorpha</taxon>
    </lineage>
</organism>
<accession>A0A1H1X7N4</accession>
<dbReference type="OrthoDB" id="5244024at2"/>
<evidence type="ECO:0000256" key="1">
    <source>
        <dbReference type="SAM" id="MobiDB-lite"/>
    </source>
</evidence>
<dbReference type="STRING" id="117157.SAMN04489717_4828"/>
<dbReference type="Pfam" id="PF11239">
    <property type="entry name" value="DUF3040"/>
    <property type="match status" value="1"/>
</dbReference>
<evidence type="ECO:0008006" key="5">
    <source>
        <dbReference type="Google" id="ProtNLM"/>
    </source>
</evidence>
<dbReference type="Proteomes" id="UP000198983">
    <property type="component" value="Chromosome I"/>
</dbReference>
<keyword evidence="2" id="KW-0472">Membrane</keyword>
<sequence>MPLSDHEQRLLEQMERALAAEDPKLASALRGVDLRTRQRRRAVIGAAVFVVGMVLMLGGAIMMTTGQSISGFVAVSVLGFLVMLVSAYYVATSLRHMPAAGETPKVVPLRGRGQRPRGAQAKPGGQAKPRGRRPKPSGTFMQRVEERWRRRRESGF</sequence>
<keyword evidence="4" id="KW-1185">Reference proteome</keyword>